<evidence type="ECO:0000256" key="8">
    <source>
        <dbReference type="ARBA" id="ARBA00022685"/>
    </source>
</evidence>
<keyword evidence="14" id="KW-0325">Glycoprotein</keyword>
<dbReference type="GO" id="GO:0035804">
    <property type="term" value="F:structural constituent of egg coat"/>
    <property type="evidence" value="ECO:0000318"/>
    <property type="project" value="GO_Central"/>
</dbReference>
<keyword evidence="11" id="KW-1133">Transmembrane helix</keyword>
<dbReference type="FunFam" id="2.60.40.4100:FF:000002">
    <property type="entry name" value="Zona pellucida sperm-binding protein 3"/>
    <property type="match status" value="1"/>
</dbReference>
<dbReference type="GO" id="GO:0035805">
    <property type="term" value="C:egg coat"/>
    <property type="evidence" value="ECO:0000318"/>
    <property type="project" value="GO_Central"/>
</dbReference>
<evidence type="ECO:0000256" key="2">
    <source>
        <dbReference type="ARBA" id="ARBA00004498"/>
    </source>
</evidence>
<feature type="compositionally biased region" description="Pro residues" evidence="16">
    <location>
        <begin position="91"/>
        <end position="102"/>
    </location>
</feature>
<dbReference type="GO" id="GO:0007339">
    <property type="term" value="P:binding of sperm to zona pellucida"/>
    <property type="evidence" value="ECO:0000318"/>
    <property type="project" value="GO_Central"/>
</dbReference>
<dbReference type="GO" id="GO:2000344">
    <property type="term" value="P:positive regulation of acrosome reaction"/>
    <property type="evidence" value="ECO:0000318"/>
    <property type="project" value="GO_Central"/>
</dbReference>
<proteinExistence type="inferred from homology"/>
<comment type="subcellular location">
    <subcellularLocation>
        <location evidence="1">Cell membrane</location>
        <topology evidence="1">Single-pass type I membrane protein</topology>
    </subcellularLocation>
    <subcellularLocation>
        <location evidence="2">Secreted</location>
        <location evidence="2">Extracellular space</location>
        <location evidence="2">Extracellular matrix</location>
    </subcellularLocation>
</comment>
<comment type="similarity">
    <text evidence="3">Belongs to the ZP domain family. ZPC subfamily.</text>
</comment>
<dbReference type="Ensembl" id="ENSLOCT00000002280.1">
    <property type="protein sequence ID" value="ENSLOCP00000002275.1"/>
    <property type="gene ID" value="ENSLOCG00000001954.1"/>
</dbReference>
<evidence type="ECO:0000256" key="7">
    <source>
        <dbReference type="ARBA" id="ARBA00022530"/>
    </source>
</evidence>
<evidence type="ECO:0000256" key="17">
    <source>
        <dbReference type="SAM" id="SignalP"/>
    </source>
</evidence>
<keyword evidence="13" id="KW-1015">Disulfide bond</keyword>
<dbReference type="GO" id="GO:0005615">
    <property type="term" value="C:extracellular space"/>
    <property type="evidence" value="ECO:0000318"/>
    <property type="project" value="GO_Central"/>
</dbReference>
<dbReference type="Gene3D" id="2.60.40.3210">
    <property type="entry name" value="Zona pellucida, ZP-N domain"/>
    <property type="match status" value="1"/>
</dbReference>
<dbReference type="InterPro" id="IPR042235">
    <property type="entry name" value="ZP-C_dom"/>
</dbReference>
<keyword evidence="20" id="KW-1185">Reference proteome</keyword>
<evidence type="ECO:0000256" key="13">
    <source>
        <dbReference type="ARBA" id="ARBA00023157"/>
    </source>
</evidence>
<dbReference type="InterPro" id="IPR001507">
    <property type="entry name" value="ZP_dom"/>
</dbReference>
<keyword evidence="12" id="KW-0472">Membrane</keyword>
<evidence type="ECO:0000256" key="10">
    <source>
        <dbReference type="ARBA" id="ARBA00022729"/>
    </source>
</evidence>
<evidence type="ECO:0000256" key="3">
    <source>
        <dbReference type="ARBA" id="ARBA00006735"/>
    </source>
</evidence>
<keyword evidence="6" id="KW-0964">Secreted</keyword>
<reference evidence="20" key="1">
    <citation type="submission" date="2011-12" db="EMBL/GenBank/DDBJ databases">
        <title>The Draft Genome of Lepisosteus oculatus.</title>
        <authorList>
            <consortium name="The Broad Institute Genome Assembly &amp; Analysis Group"/>
            <consortium name="Computational R&amp;D Group"/>
            <consortium name="and Sequencing Platform"/>
            <person name="Di Palma F."/>
            <person name="Alfoldi J."/>
            <person name="Johnson J."/>
            <person name="Berlin A."/>
            <person name="Gnerre S."/>
            <person name="Jaffe D."/>
            <person name="MacCallum I."/>
            <person name="Young S."/>
            <person name="Walker B.J."/>
            <person name="Lander E.S."/>
            <person name="Lindblad-Toh K."/>
        </authorList>
    </citation>
    <scope>NUCLEOTIDE SEQUENCE [LARGE SCALE GENOMIC DNA]</scope>
</reference>
<dbReference type="InParanoid" id="W5M1L7"/>
<evidence type="ECO:0000256" key="14">
    <source>
        <dbReference type="ARBA" id="ARBA00023180"/>
    </source>
</evidence>
<evidence type="ECO:0000256" key="5">
    <source>
        <dbReference type="ARBA" id="ARBA00022475"/>
    </source>
</evidence>
<dbReference type="SMART" id="SM00241">
    <property type="entry name" value="ZP"/>
    <property type="match status" value="1"/>
</dbReference>
<evidence type="ECO:0000313" key="20">
    <source>
        <dbReference type="Proteomes" id="UP000018468"/>
    </source>
</evidence>
<dbReference type="Bgee" id="ENSLOCG00000001954">
    <property type="expression patterns" value="Expressed in ovary and 9 other cell types or tissues"/>
</dbReference>
<dbReference type="GO" id="GO:0005886">
    <property type="term" value="C:plasma membrane"/>
    <property type="evidence" value="ECO:0007669"/>
    <property type="project" value="UniProtKB-SubCell"/>
</dbReference>
<reference evidence="19" key="2">
    <citation type="submission" date="2025-08" db="UniProtKB">
        <authorList>
            <consortium name="Ensembl"/>
        </authorList>
    </citation>
    <scope>IDENTIFICATION</scope>
</reference>
<dbReference type="Pfam" id="PF23344">
    <property type="entry name" value="ZP-N"/>
    <property type="match status" value="1"/>
</dbReference>
<dbReference type="PROSITE" id="PS51034">
    <property type="entry name" value="ZP_2"/>
    <property type="match status" value="1"/>
</dbReference>
<keyword evidence="8" id="KW-0165">Cleavage on pair of basic residues</keyword>
<dbReference type="GO" id="GO:0032190">
    <property type="term" value="F:acrosin binding"/>
    <property type="evidence" value="ECO:0000318"/>
    <property type="project" value="GO_Central"/>
</dbReference>
<dbReference type="EMBL" id="AHAT01009426">
    <property type="status" value="NOT_ANNOTATED_CDS"/>
    <property type="molecule type" value="Genomic_DNA"/>
</dbReference>
<sequence length="419" mass="45896">MKSRLPLSVLALSWLFGLTAAQLREPGGSTRSSPRGTRAIRKPASIQRPRIKLPEFGNPDDQPPALEALTPELLDGAGAPLPGEVRRLLKPAPPKRPAPPSGPRRAVSVTCTGSKMIVRVRPAFHGFGATGGELTLGSGCKSNGRLRPSGDLLFRYPLLACGSQKRTPIGYIVYRNVLHYIPAEEPGPVRRSHPINVGVECRYKSSAHAYSIPRSSACQQAATQEMFPFTVCKTAVSPRAFCKTPDDWMAESDSNIFYVGESINFQASARRLAAGKKLYIKSCHAALSADPSSQSIYSVIQNYGCMVDSKIKGSISKFVPPRTDSTIKFTIDAFQFKKKPLSKMFLHCTMFVTSSRTSQMAKSCTYDQRQRRWEELEGAVNSACRCCQSSCTAPKTDSPPVVAEMRSFLPKLLLFVTCR</sequence>
<dbReference type="InterPro" id="IPR055355">
    <property type="entry name" value="ZP-C"/>
</dbReference>
<keyword evidence="10 17" id="KW-0732">Signal</keyword>
<evidence type="ECO:0000256" key="16">
    <source>
        <dbReference type="SAM" id="MobiDB-lite"/>
    </source>
</evidence>
<dbReference type="FunFam" id="2.60.40.3210:FF:000001">
    <property type="entry name" value="Zona pellucida sperm-binding protein 3"/>
    <property type="match status" value="1"/>
</dbReference>
<evidence type="ECO:0000256" key="1">
    <source>
        <dbReference type="ARBA" id="ARBA00004251"/>
    </source>
</evidence>
<evidence type="ECO:0000256" key="12">
    <source>
        <dbReference type="ARBA" id="ARBA00023136"/>
    </source>
</evidence>
<dbReference type="PANTHER" id="PTHR11576">
    <property type="entry name" value="ZONA PELLUCIDA SPERM-BINDING PROTEIN 3"/>
    <property type="match status" value="1"/>
</dbReference>
<feature type="region of interest" description="Disordered" evidence="16">
    <location>
        <begin position="24"/>
        <end position="67"/>
    </location>
</feature>
<name>W5M1L7_LEPOC</name>
<evidence type="ECO:0000256" key="9">
    <source>
        <dbReference type="ARBA" id="ARBA00022692"/>
    </source>
</evidence>
<dbReference type="GO" id="GO:0035803">
    <property type="term" value="P:egg coat formation"/>
    <property type="evidence" value="ECO:0000318"/>
    <property type="project" value="GO_Central"/>
</dbReference>
<reference evidence="19" key="3">
    <citation type="submission" date="2025-09" db="UniProtKB">
        <authorList>
            <consortium name="Ensembl"/>
        </authorList>
    </citation>
    <scope>IDENTIFICATION</scope>
</reference>
<feature type="domain" description="ZP" evidence="18">
    <location>
        <begin position="110"/>
        <end position="371"/>
    </location>
</feature>
<dbReference type="Proteomes" id="UP000018468">
    <property type="component" value="Linkage group LG6"/>
</dbReference>
<evidence type="ECO:0000313" key="19">
    <source>
        <dbReference type="Ensembl" id="ENSLOCP00000002275.1"/>
    </source>
</evidence>
<evidence type="ECO:0000259" key="18">
    <source>
        <dbReference type="PROSITE" id="PS51034"/>
    </source>
</evidence>
<dbReference type="Gene3D" id="2.60.40.4100">
    <property type="entry name" value="Zona pellucida, ZP-C domain"/>
    <property type="match status" value="1"/>
</dbReference>
<dbReference type="Pfam" id="PF00100">
    <property type="entry name" value="Zona_pellucida"/>
    <property type="match status" value="1"/>
</dbReference>
<dbReference type="InterPro" id="IPR055356">
    <property type="entry name" value="ZP-N"/>
</dbReference>
<evidence type="ECO:0000256" key="15">
    <source>
        <dbReference type="ARBA" id="ARBA00030824"/>
    </source>
</evidence>
<organism evidence="19 20">
    <name type="scientific">Lepisosteus oculatus</name>
    <name type="common">Spotted gar</name>
    <dbReference type="NCBI Taxonomy" id="7918"/>
    <lineage>
        <taxon>Eukaryota</taxon>
        <taxon>Metazoa</taxon>
        <taxon>Chordata</taxon>
        <taxon>Craniata</taxon>
        <taxon>Vertebrata</taxon>
        <taxon>Euteleostomi</taxon>
        <taxon>Actinopterygii</taxon>
        <taxon>Neopterygii</taxon>
        <taxon>Holostei</taxon>
        <taxon>Semionotiformes</taxon>
        <taxon>Lepisosteidae</taxon>
        <taxon>Lepisosteus</taxon>
    </lineage>
</organism>
<dbReference type="GeneTree" id="ENSGT01030000234567"/>
<dbReference type="eggNOG" id="ENOG502R50P">
    <property type="taxonomic scope" value="Eukaryota"/>
</dbReference>
<protein>
    <recommendedName>
        <fullName evidence="4">Zona pellucida sperm-binding protein 3</fullName>
    </recommendedName>
    <alternativeName>
        <fullName evidence="15">Zona pellucida glycoprotein 3</fullName>
    </alternativeName>
</protein>
<dbReference type="AlphaFoldDB" id="W5M1L7"/>
<keyword evidence="5" id="KW-1003">Cell membrane</keyword>
<dbReference type="PANTHER" id="PTHR11576:SF16">
    <property type="entry name" value="ZONA PELLUCIDA SPERM-BINDING PROTEIN 3"/>
    <property type="match status" value="1"/>
</dbReference>
<feature type="region of interest" description="Disordered" evidence="16">
    <location>
        <begin position="83"/>
        <end position="107"/>
    </location>
</feature>
<evidence type="ECO:0000256" key="11">
    <source>
        <dbReference type="ARBA" id="ARBA00022989"/>
    </source>
</evidence>
<feature type="chain" id="PRO_5004867458" description="Zona pellucida sperm-binding protein 3" evidence="17">
    <location>
        <begin position="22"/>
        <end position="419"/>
    </location>
</feature>
<accession>W5M1L7</accession>
<feature type="signal peptide" evidence="17">
    <location>
        <begin position="1"/>
        <end position="21"/>
    </location>
</feature>
<evidence type="ECO:0000256" key="6">
    <source>
        <dbReference type="ARBA" id="ARBA00022525"/>
    </source>
</evidence>
<keyword evidence="7" id="KW-0272">Extracellular matrix</keyword>
<evidence type="ECO:0000256" key="4">
    <source>
        <dbReference type="ARBA" id="ARBA00017980"/>
    </source>
</evidence>
<keyword evidence="9" id="KW-0812">Transmembrane</keyword>